<dbReference type="Proteomes" id="UP000553766">
    <property type="component" value="Unassembled WGS sequence"/>
</dbReference>
<dbReference type="Gene3D" id="3.90.550.10">
    <property type="entry name" value="Spore Coat Polysaccharide Biosynthesis Protein SpsA, Chain A"/>
    <property type="match status" value="1"/>
</dbReference>
<keyword evidence="3 5" id="KW-0808">Transferase</keyword>
<keyword evidence="2" id="KW-0328">Glycosyltransferase</keyword>
<evidence type="ECO:0000313" key="6">
    <source>
        <dbReference type="Proteomes" id="UP000553766"/>
    </source>
</evidence>
<protein>
    <submittedName>
        <fullName evidence="5">GT2 family glycosyltransferase</fullName>
    </submittedName>
</protein>
<organism evidence="5 6">
    <name type="scientific">Rubricella aquisinus</name>
    <dbReference type="NCBI Taxonomy" id="2028108"/>
    <lineage>
        <taxon>Bacteria</taxon>
        <taxon>Pseudomonadati</taxon>
        <taxon>Pseudomonadota</taxon>
        <taxon>Alphaproteobacteria</taxon>
        <taxon>Rhodobacterales</taxon>
        <taxon>Paracoccaceae</taxon>
        <taxon>Rubricella</taxon>
    </lineage>
</organism>
<keyword evidence="6" id="KW-1185">Reference proteome</keyword>
<sequence>MDRVTVIVPNWQRDPTLTLTGLSLQRFRPFETVLVSDTPPPARFATQVRWIEIGEANLSAARNAGVQAAGGDLLAFIDDDAVPEPDWLGALVSGIGQAALAGGPVIGPTGVRLQWDRHAFNRFGEDVPETASDAVATKVNGTNMILRRAALAQIGGFDERFAYFLEETDVAMRLHKAGHSIGWVPGALVHHGFAKSGHRTARRVPEDLRVKGRSIACFLFSHAPEAEWPSASIRYQERELRRLMRFHRLGLIDGGRIGHLMDGLRAGLSAAILAPMIPRIAPAPAPQNAQADTPPPSDLRVVIVPTLLTRRRAWDDARHLRSLGAEVTLMEYRYSPRPLRVTLTDDGIWRHLGGTLNLGGEGGLPPLRLRHAASRDMRRVAASRQFTHVLGYDLAKNRHIWRFPRNEARLERVFDMTSVVWDGRTWPAAHGPIEQDQ</sequence>
<evidence type="ECO:0000256" key="3">
    <source>
        <dbReference type="ARBA" id="ARBA00022679"/>
    </source>
</evidence>
<dbReference type="Pfam" id="PF00535">
    <property type="entry name" value="Glycos_transf_2"/>
    <property type="match status" value="1"/>
</dbReference>
<dbReference type="PANTHER" id="PTHR43179">
    <property type="entry name" value="RHAMNOSYLTRANSFERASE WBBL"/>
    <property type="match status" value="1"/>
</dbReference>
<comment type="similarity">
    <text evidence="1">Belongs to the glycosyltransferase 2 family.</text>
</comment>
<gene>
    <name evidence="5" type="ORF">FHS89_000398</name>
</gene>
<dbReference type="EMBL" id="JACIJS010000001">
    <property type="protein sequence ID" value="MBB5514400.1"/>
    <property type="molecule type" value="Genomic_DNA"/>
</dbReference>
<evidence type="ECO:0000256" key="2">
    <source>
        <dbReference type="ARBA" id="ARBA00022676"/>
    </source>
</evidence>
<dbReference type="InterPro" id="IPR029044">
    <property type="entry name" value="Nucleotide-diphossugar_trans"/>
</dbReference>
<accession>A0A840WT76</accession>
<evidence type="ECO:0000256" key="1">
    <source>
        <dbReference type="ARBA" id="ARBA00006739"/>
    </source>
</evidence>
<dbReference type="GO" id="GO:0016757">
    <property type="term" value="F:glycosyltransferase activity"/>
    <property type="evidence" value="ECO:0007669"/>
    <property type="project" value="UniProtKB-KW"/>
</dbReference>
<reference evidence="5 6" key="1">
    <citation type="submission" date="2020-08" db="EMBL/GenBank/DDBJ databases">
        <title>Genomic Encyclopedia of Type Strains, Phase IV (KMG-IV): sequencing the most valuable type-strain genomes for metagenomic binning, comparative biology and taxonomic classification.</title>
        <authorList>
            <person name="Goeker M."/>
        </authorList>
    </citation>
    <scope>NUCLEOTIDE SEQUENCE [LARGE SCALE GENOMIC DNA]</scope>
    <source>
        <strain evidence="5 6">DSM 103377</strain>
    </source>
</reference>
<dbReference type="RefSeq" id="WP_184007925.1">
    <property type="nucleotide sequence ID" value="NZ_JACIJS010000001.1"/>
</dbReference>
<name>A0A840WT76_9RHOB</name>
<evidence type="ECO:0000313" key="5">
    <source>
        <dbReference type="EMBL" id="MBB5514400.1"/>
    </source>
</evidence>
<dbReference type="InterPro" id="IPR001173">
    <property type="entry name" value="Glyco_trans_2-like"/>
</dbReference>
<dbReference type="SUPFAM" id="SSF53448">
    <property type="entry name" value="Nucleotide-diphospho-sugar transferases"/>
    <property type="match status" value="1"/>
</dbReference>
<evidence type="ECO:0000259" key="4">
    <source>
        <dbReference type="Pfam" id="PF00535"/>
    </source>
</evidence>
<dbReference type="PANTHER" id="PTHR43179:SF12">
    <property type="entry name" value="GALACTOFURANOSYLTRANSFERASE GLFT2"/>
    <property type="match status" value="1"/>
</dbReference>
<proteinExistence type="inferred from homology"/>
<comment type="caution">
    <text evidence="5">The sequence shown here is derived from an EMBL/GenBank/DDBJ whole genome shotgun (WGS) entry which is preliminary data.</text>
</comment>
<feature type="domain" description="Glycosyltransferase 2-like" evidence="4">
    <location>
        <begin position="6"/>
        <end position="153"/>
    </location>
</feature>
<dbReference type="AlphaFoldDB" id="A0A840WT76"/>